<evidence type="ECO:0000256" key="3">
    <source>
        <dbReference type="RuleBase" id="RU361155"/>
    </source>
</evidence>
<evidence type="ECO:0000313" key="5">
    <source>
        <dbReference type="EMBL" id="KAI7744793.1"/>
    </source>
</evidence>
<dbReference type="InterPro" id="IPR027417">
    <property type="entry name" value="P-loop_NTPase"/>
</dbReference>
<accession>A0AAD5GM98</accession>
<comment type="caution">
    <text evidence="5">The sequence shown here is derived from an EMBL/GenBank/DDBJ whole genome shotgun (WGS) entry which is preliminary data.</text>
</comment>
<keyword evidence="2 3" id="KW-0808">Transferase</keyword>
<dbReference type="InterPro" id="IPR000863">
    <property type="entry name" value="Sulfotransferase_dom"/>
</dbReference>
<evidence type="ECO:0000256" key="2">
    <source>
        <dbReference type="ARBA" id="ARBA00022679"/>
    </source>
</evidence>
<dbReference type="EC" id="2.8.2.-" evidence="3"/>
<name>A0AAD5GM98_AMBAR</name>
<comment type="similarity">
    <text evidence="1 3">Belongs to the sulfotransferase 1 family.</text>
</comment>
<sequence>MTSPPSLQTTPTSEEDVAYNNMCKEHNHLMETLPKGHGWRVQYIYNYKGFWLNPNTIKSNLLLHTYFKSHTTDIFLATFPKAGTTWLKSLMFSTLNRHHHAFSDHPLHHHGPQSAFPILDVESYPITDFTTNFSDVPRLFNTHFPYTLLPACMDACKFVYVCRDPKDVLISKWHFVSKLRSKDLPPLTLDKAIELFQQGVSEYGPFWEHVLSYWRASLESPDKILFLKYEELKKQPEVEVKKLAAFMGKPFTMEEEKKGVVGEIVKLCSFKNLSNLEVNKTGVDKFANVAVIETKNFFRKGEIGDWKNYLSEEMKERIDRITDEKLQGSGLTLTTRV</sequence>
<dbReference type="AlphaFoldDB" id="A0AAD5GM98"/>
<dbReference type="PANTHER" id="PTHR11783">
    <property type="entry name" value="SULFOTRANSFERASE SULT"/>
    <property type="match status" value="1"/>
</dbReference>
<dbReference type="SUPFAM" id="SSF52540">
    <property type="entry name" value="P-loop containing nucleoside triphosphate hydrolases"/>
    <property type="match status" value="1"/>
</dbReference>
<protein>
    <recommendedName>
        <fullName evidence="3">Sulfotransferase</fullName>
        <ecNumber evidence="3">2.8.2.-</ecNumber>
    </recommendedName>
</protein>
<dbReference type="Gene3D" id="3.40.50.300">
    <property type="entry name" value="P-loop containing nucleotide triphosphate hydrolases"/>
    <property type="match status" value="1"/>
</dbReference>
<dbReference type="Pfam" id="PF00685">
    <property type="entry name" value="Sulfotransfer_1"/>
    <property type="match status" value="1"/>
</dbReference>
<evidence type="ECO:0000259" key="4">
    <source>
        <dbReference type="Pfam" id="PF00685"/>
    </source>
</evidence>
<keyword evidence="6" id="KW-1185">Reference proteome</keyword>
<feature type="domain" description="Sulfotransferase" evidence="4">
    <location>
        <begin position="72"/>
        <end position="330"/>
    </location>
</feature>
<evidence type="ECO:0000313" key="6">
    <source>
        <dbReference type="Proteomes" id="UP001206925"/>
    </source>
</evidence>
<evidence type="ECO:0000256" key="1">
    <source>
        <dbReference type="ARBA" id="ARBA00005771"/>
    </source>
</evidence>
<dbReference type="GO" id="GO:0008146">
    <property type="term" value="F:sulfotransferase activity"/>
    <property type="evidence" value="ECO:0007669"/>
    <property type="project" value="InterPro"/>
</dbReference>
<dbReference type="EMBL" id="JAMZMK010007439">
    <property type="protein sequence ID" value="KAI7744793.1"/>
    <property type="molecule type" value="Genomic_DNA"/>
</dbReference>
<reference evidence="5" key="1">
    <citation type="submission" date="2022-06" db="EMBL/GenBank/DDBJ databases">
        <title>Uncovering the hologenomic basis of an extraordinary plant invasion.</title>
        <authorList>
            <person name="Bieker V.C."/>
            <person name="Martin M.D."/>
            <person name="Gilbert T."/>
            <person name="Hodgins K."/>
            <person name="Battlay P."/>
            <person name="Petersen B."/>
            <person name="Wilson J."/>
        </authorList>
    </citation>
    <scope>NUCLEOTIDE SEQUENCE</scope>
    <source>
        <strain evidence="5">AA19_3_7</strain>
        <tissue evidence="5">Leaf</tissue>
    </source>
</reference>
<dbReference type="Proteomes" id="UP001206925">
    <property type="component" value="Unassembled WGS sequence"/>
</dbReference>
<gene>
    <name evidence="5" type="ORF">M8C21_008521</name>
</gene>
<proteinExistence type="inferred from homology"/>
<organism evidence="5 6">
    <name type="scientific">Ambrosia artemisiifolia</name>
    <name type="common">Common ragweed</name>
    <dbReference type="NCBI Taxonomy" id="4212"/>
    <lineage>
        <taxon>Eukaryota</taxon>
        <taxon>Viridiplantae</taxon>
        <taxon>Streptophyta</taxon>
        <taxon>Embryophyta</taxon>
        <taxon>Tracheophyta</taxon>
        <taxon>Spermatophyta</taxon>
        <taxon>Magnoliopsida</taxon>
        <taxon>eudicotyledons</taxon>
        <taxon>Gunneridae</taxon>
        <taxon>Pentapetalae</taxon>
        <taxon>asterids</taxon>
        <taxon>campanulids</taxon>
        <taxon>Asterales</taxon>
        <taxon>Asteraceae</taxon>
        <taxon>Asteroideae</taxon>
        <taxon>Heliantheae alliance</taxon>
        <taxon>Heliantheae</taxon>
        <taxon>Ambrosia</taxon>
    </lineage>
</organism>